<feature type="signal peptide" evidence="1">
    <location>
        <begin position="1"/>
        <end position="19"/>
    </location>
</feature>
<reference evidence="2 3" key="2">
    <citation type="journal article" date="2016" name="ISME J.">
        <title>Characterization of the first cultured representative of Verrucomicrobia subdivision 5 indicates the proposal of a novel phylum.</title>
        <authorList>
            <person name="Spring S."/>
            <person name="Bunk B."/>
            <person name="Sproer C."/>
            <person name="Schumann P."/>
            <person name="Rohde M."/>
            <person name="Tindall B.J."/>
            <person name="Klenk H.P."/>
        </authorList>
    </citation>
    <scope>NUCLEOTIDE SEQUENCE [LARGE SCALE GENOMIC DNA]</scope>
    <source>
        <strain evidence="2 3">L21-Fru-AB</strain>
    </source>
</reference>
<dbReference type="OrthoDB" id="9021327at2"/>
<feature type="chain" id="PRO_5005184209" description="Exo-alpha-sialidase" evidence="1">
    <location>
        <begin position="20"/>
        <end position="605"/>
    </location>
</feature>
<evidence type="ECO:0000313" key="3">
    <source>
        <dbReference type="Proteomes" id="UP000035268"/>
    </source>
</evidence>
<keyword evidence="3" id="KW-1185">Reference proteome</keyword>
<accession>A0A0G3EG10</accession>
<dbReference type="CDD" id="cd15482">
    <property type="entry name" value="Sialidase_non-viral"/>
    <property type="match status" value="1"/>
</dbReference>
<protein>
    <recommendedName>
        <fullName evidence="4">Exo-alpha-sialidase</fullName>
    </recommendedName>
</protein>
<dbReference type="RefSeq" id="WP_052881165.1">
    <property type="nucleotide sequence ID" value="NZ_CP010904.1"/>
</dbReference>
<dbReference type="EMBL" id="CP010904">
    <property type="protein sequence ID" value="AKJ63765.1"/>
    <property type="molecule type" value="Genomic_DNA"/>
</dbReference>
<dbReference type="AlphaFoldDB" id="A0A0G3EG10"/>
<keyword evidence="1" id="KW-0732">Signal</keyword>
<evidence type="ECO:0000313" key="2">
    <source>
        <dbReference type="EMBL" id="AKJ63765.1"/>
    </source>
</evidence>
<name>A0A0G3EG10_9BACT</name>
<evidence type="ECO:0000256" key="1">
    <source>
        <dbReference type="SAM" id="SignalP"/>
    </source>
</evidence>
<sequence precursor="true">MRIRITAVLTCLFASTGAAFDFSGLPGVLINHKPAPNMIEYILGDVEYLASPSITVLPNGHYLALHDTFGRGSTQDEYGISDVFRSTDGGSNWTHCVTLTHQFWSTIFEHRGSAYILGPTRRGGPLVIRRSDDEGRTWTDPVDRDHGLLQGGRHGGTPNRPAVWGGRIWFSVDRRAICAPVDADLLKASSWKWGRKVDQRDKPWLGGRFEVMSEAQVVAAPRDGVHLLFKVRALPYAGIVGVERNPRRLTFDPGRDLVPLPGGEKKFGAAYDPVAERYIVLSNPVLPAHVDDPTWGGKPEMIRNTAAVLSSPDLHHWDVDYLFLYSPHLDYEAFQYPNFEFDGDDLAVICRTAFDVGGPKPPRGHDSNLITFHRIRDFRARRPDLYLEISADRSDVLLYERTQHRPAPWGSFLLGHAPETPVRGLAQAEDGSVYLREASGTVSRFDAAGNFIAEVQEAPVPVEHTRLDLVPPPARTRTWTGRTSAQWRDPLNWRHMSPADTAGETAVFGSAIREAATVRLDDPVALKCLRLASAHPCTIEGRGAIALGGERGGRLEVVRGDHVISLPVTLAGDVVCDIRDGASLRIDAPVERNGFELEFTGRTFE</sequence>
<dbReference type="InterPro" id="IPR036278">
    <property type="entry name" value="Sialidase_sf"/>
</dbReference>
<gene>
    <name evidence="2" type="ORF">L21SP4_00486</name>
</gene>
<proteinExistence type="predicted"/>
<reference evidence="3" key="1">
    <citation type="submission" date="2015-02" db="EMBL/GenBank/DDBJ databases">
        <title>Description and complete genome sequence of the first cultured representative of the subdivision 5 of the Verrucomicrobia phylum.</title>
        <authorList>
            <person name="Spring S."/>
            <person name="Bunk B."/>
            <person name="Sproer C."/>
            <person name="Klenk H.-P."/>
        </authorList>
    </citation>
    <scope>NUCLEOTIDE SEQUENCE [LARGE SCALE GENOMIC DNA]</scope>
    <source>
        <strain evidence="3">L21-Fru-AB</strain>
    </source>
</reference>
<dbReference type="Proteomes" id="UP000035268">
    <property type="component" value="Chromosome"/>
</dbReference>
<evidence type="ECO:0008006" key="4">
    <source>
        <dbReference type="Google" id="ProtNLM"/>
    </source>
</evidence>
<dbReference type="Gene3D" id="2.120.10.10">
    <property type="match status" value="1"/>
</dbReference>
<organism evidence="2 3">
    <name type="scientific">Kiritimatiella glycovorans</name>
    <dbReference type="NCBI Taxonomy" id="1307763"/>
    <lineage>
        <taxon>Bacteria</taxon>
        <taxon>Pseudomonadati</taxon>
        <taxon>Kiritimatiellota</taxon>
        <taxon>Kiritimatiellia</taxon>
        <taxon>Kiritimatiellales</taxon>
        <taxon>Kiritimatiellaceae</taxon>
        <taxon>Kiritimatiella</taxon>
    </lineage>
</organism>
<dbReference type="KEGG" id="vbl:L21SP4_00486"/>
<dbReference type="SUPFAM" id="SSF50939">
    <property type="entry name" value="Sialidases"/>
    <property type="match status" value="1"/>
</dbReference>